<feature type="signal peptide" evidence="9">
    <location>
        <begin position="1"/>
        <end position="17"/>
    </location>
</feature>
<dbReference type="GO" id="GO:0042392">
    <property type="term" value="F:sphingosine-1-phosphate phosphatase activity"/>
    <property type="evidence" value="ECO:0007669"/>
    <property type="project" value="TreeGrafter"/>
</dbReference>
<evidence type="ECO:0000256" key="7">
    <source>
        <dbReference type="ARBA" id="ARBA00038324"/>
    </source>
</evidence>
<organism evidence="11 12">
    <name type="scientific">[Myrmecia] bisecta</name>
    <dbReference type="NCBI Taxonomy" id="41462"/>
    <lineage>
        <taxon>Eukaryota</taxon>
        <taxon>Viridiplantae</taxon>
        <taxon>Chlorophyta</taxon>
        <taxon>core chlorophytes</taxon>
        <taxon>Trebouxiophyceae</taxon>
        <taxon>Trebouxiales</taxon>
        <taxon>Trebouxiaceae</taxon>
        <taxon>Myrmecia</taxon>
    </lineage>
</organism>
<name>A0AAW1QPU1_9CHLO</name>
<comment type="caution">
    <text evidence="11">The sequence shown here is derived from an EMBL/GenBank/DDBJ whole genome shotgun (WGS) entry which is preliminary data.</text>
</comment>
<proteinExistence type="inferred from homology"/>
<feature type="chain" id="PRO_5043833672" description="Phosphatidic acid phosphatase type 2/haloperoxidase domain-containing protein" evidence="9">
    <location>
        <begin position="18"/>
        <end position="400"/>
    </location>
</feature>
<evidence type="ECO:0000313" key="11">
    <source>
        <dbReference type="EMBL" id="KAK9823486.1"/>
    </source>
</evidence>
<protein>
    <recommendedName>
        <fullName evidence="10">Phosphatidic acid phosphatase type 2/haloperoxidase domain-containing protein</fullName>
    </recommendedName>
</protein>
<dbReference type="SUPFAM" id="SSF48317">
    <property type="entry name" value="Acid phosphatase/Vanadium-dependent haloperoxidase"/>
    <property type="match status" value="1"/>
</dbReference>
<comment type="subcellular location">
    <subcellularLocation>
        <location evidence="1">Endoplasmic reticulum membrane</location>
        <topology evidence="1">Multi-pass membrane protein</topology>
    </subcellularLocation>
</comment>
<evidence type="ECO:0000259" key="10">
    <source>
        <dbReference type="SMART" id="SM00014"/>
    </source>
</evidence>
<evidence type="ECO:0000256" key="9">
    <source>
        <dbReference type="SAM" id="SignalP"/>
    </source>
</evidence>
<sequence length="400" mass="44075">MISLLASASVWCIVVLCCIPPLHEPLRALLRPKVVKWVEQTLPAVLRAQQYQTHWLTTAFTWSSYSVSVPFYVTFLPTLIWVAEPQLGYRATLLMGLCLYVGNGLKDLLCGPRPLAVSKQAKLLAGSSLEVQTNAQEYGLPSSHTMNSLCLNYYIAHYLVQHGYLPGGTATIILYVLVGVWVVWIGISRVYLGLHTPVDIVAGALAGAMVLTAYLSLDGRYDTWIRTNSFATLVQGLGSVVLLRLHPKPLQHTPSYEFTASFAGVCFGVVAGVNHSSLAGRQYFAQSYALDMLASKQGLLHLLRRSCVGFFLVAAMKEFSKCMLLRSLPAVYRCVPVSLRLLWQPPVHSLHPGDPSCKGMPINAKGQPWDVDITARFISYASIGWSVTELTFLVCDALQW</sequence>
<feature type="transmembrane region" description="Helical" evidence="8">
    <location>
        <begin position="62"/>
        <end position="82"/>
    </location>
</feature>
<dbReference type="InterPro" id="IPR000326">
    <property type="entry name" value="PAP2/HPO"/>
</dbReference>
<feature type="domain" description="Phosphatidic acid phosphatase type 2/haloperoxidase" evidence="10">
    <location>
        <begin position="87"/>
        <end position="215"/>
    </location>
</feature>
<dbReference type="GO" id="GO:0005789">
    <property type="term" value="C:endoplasmic reticulum membrane"/>
    <property type="evidence" value="ECO:0007669"/>
    <property type="project" value="UniProtKB-SubCell"/>
</dbReference>
<keyword evidence="3" id="KW-0378">Hydrolase</keyword>
<feature type="transmembrane region" description="Helical" evidence="8">
    <location>
        <begin position="172"/>
        <end position="192"/>
    </location>
</feature>
<dbReference type="AlphaFoldDB" id="A0AAW1QPU1"/>
<gene>
    <name evidence="11" type="ORF">WJX72_003099</name>
</gene>
<keyword evidence="5 8" id="KW-1133">Transmembrane helix</keyword>
<dbReference type="Pfam" id="PF01569">
    <property type="entry name" value="PAP2"/>
    <property type="match status" value="1"/>
</dbReference>
<evidence type="ECO:0000256" key="1">
    <source>
        <dbReference type="ARBA" id="ARBA00004477"/>
    </source>
</evidence>
<accession>A0AAW1QPU1</accession>
<keyword evidence="9" id="KW-0732">Signal</keyword>
<comment type="similarity">
    <text evidence="7">Belongs to the type 2 lipid phosphate phosphatase family.</text>
</comment>
<feature type="transmembrane region" description="Helical" evidence="8">
    <location>
        <begin position="199"/>
        <end position="217"/>
    </location>
</feature>
<evidence type="ECO:0000256" key="5">
    <source>
        <dbReference type="ARBA" id="ARBA00022989"/>
    </source>
</evidence>
<dbReference type="InterPro" id="IPR036938">
    <property type="entry name" value="PAP2/HPO_sf"/>
</dbReference>
<evidence type="ECO:0000256" key="2">
    <source>
        <dbReference type="ARBA" id="ARBA00022692"/>
    </source>
</evidence>
<evidence type="ECO:0000256" key="8">
    <source>
        <dbReference type="SAM" id="Phobius"/>
    </source>
</evidence>
<keyword evidence="4" id="KW-0256">Endoplasmic reticulum</keyword>
<dbReference type="Gene3D" id="1.20.144.10">
    <property type="entry name" value="Phosphatidic acid phosphatase type 2/haloperoxidase"/>
    <property type="match status" value="1"/>
</dbReference>
<dbReference type="PANTHER" id="PTHR14969:SF28">
    <property type="entry name" value="DIHYDROSPHINGOSINE 1-PHOSPHATE PHOSPHATASE LCB3-RELATED"/>
    <property type="match status" value="1"/>
</dbReference>
<evidence type="ECO:0000256" key="3">
    <source>
        <dbReference type="ARBA" id="ARBA00022801"/>
    </source>
</evidence>
<dbReference type="Proteomes" id="UP001489004">
    <property type="component" value="Unassembled WGS sequence"/>
</dbReference>
<evidence type="ECO:0000256" key="4">
    <source>
        <dbReference type="ARBA" id="ARBA00022824"/>
    </source>
</evidence>
<feature type="transmembrane region" description="Helical" evidence="8">
    <location>
        <begin position="229"/>
        <end position="246"/>
    </location>
</feature>
<dbReference type="PANTHER" id="PTHR14969">
    <property type="entry name" value="SPHINGOSINE-1-PHOSPHATE PHOSPHOHYDROLASE"/>
    <property type="match status" value="1"/>
</dbReference>
<reference evidence="11 12" key="1">
    <citation type="journal article" date="2024" name="Nat. Commun.">
        <title>Phylogenomics reveals the evolutionary origins of lichenization in chlorophyte algae.</title>
        <authorList>
            <person name="Puginier C."/>
            <person name="Libourel C."/>
            <person name="Otte J."/>
            <person name="Skaloud P."/>
            <person name="Haon M."/>
            <person name="Grisel S."/>
            <person name="Petersen M."/>
            <person name="Berrin J.G."/>
            <person name="Delaux P.M."/>
            <person name="Dal Grande F."/>
            <person name="Keller J."/>
        </authorList>
    </citation>
    <scope>NUCLEOTIDE SEQUENCE [LARGE SCALE GENOMIC DNA]</scope>
    <source>
        <strain evidence="11 12">SAG 2043</strain>
    </source>
</reference>
<feature type="transmembrane region" description="Helical" evidence="8">
    <location>
        <begin position="258"/>
        <end position="278"/>
    </location>
</feature>
<evidence type="ECO:0000256" key="6">
    <source>
        <dbReference type="ARBA" id="ARBA00023136"/>
    </source>
</evidence>
<keyword evidence="12" id="KW-1185">Reference proteome</keyword>
<evidence type="ECO:0000313" key="12">
    <source>
        <dbReference type="Proteomes" id="UP001489004"/>
    </source>
</evidence>
<keyword evidence="2 8" id="KW-0812">Transmembrane</keyword>
<dbReference type="EMBL" id="JALJOR010000002">
    <property type="protein sequence ID" value="KAK9823486.1"/>
    <property type="molecule type" value="Genomic_DNA"/>
</dbReference>
<keyword evidence="6 8" id="KW-0472">Membrane</keyword>
<dbReference type="SMART" id="SM00014">
    <property type="entry name" value="acidPPc"/>
    <property type="match status" value="1"/>
</dbReference>